<proteinExistence type="predicted"/>
<comment type="caution">
    <text evidence="2">The sequence shown here is derived from an EMBL/GenBank/DDBJ whole genome shotgun (WGS) entry which is preliminary data.</text>
</comment>
<organism evidence="2 3">
    <name type="scientific">Streptomyces brasiliensis</name>
    <dbReference type="NCBI Taxonomy" id="1954"/>
    <lineage>
        <taxon>Bacteria</taxon>
        <taxon>Bacillati</taxon>
        <taxon>Actinomycetota</taxon>
        <taxon>Actinomycetes</taxon>
        <taxon>Kitasatosporales</taxon>
        <taxon>Streptomycetaceae</taxon>
        <taxon>Streptomyces</taxon>
    </lineage>
</organism>
<dbReference type="EMBL" id="BMQA01000005">
    <property type="protein sequence ID" value="GGJ09652.1"/>
    <property type="molecule type" value="Genomic_DNA"/>
</dbReference>
<dbReference type="Proteomes" id="UP000657574">
    <property type="component" value="Unassembled WGS sequence"/>
</dbReference>
<keyword evidence="3" id="KW-1185">Reference proteome</keyword>
<reference evidence="2" key="2">
    <citation type="submission" date="2020-09" db="EMBL/GenBank/DDBJ databases">
        <authorList>
            <person name="Sun Q."/>
            <person name="Ohkuma M."/>
        </authorList>
    </citation>
    <scope>NUCLEOTIDE SEQUENCE</scope>
    <source>
        <strain evidence="2">JCM 3086</strain>
    </source>
</reference>
<evidence type="ECO:0000313" key="2">
    <source>
        <dbReference type="EMBL" id="GGJ09652.1"/>
    </source>
</evidence>
<accession>A0A917KD50</accession>
<dbReference type="Pfam" id="PF13276">
    <property type="entry name" value="HTH_21"/>
    <property type="match status" value="1"/>
</dbReference>
<evidence type="ECO:0000313" key="3">
    <source>
        <dbReference type="Proteomes" id="UP000657574"/>
    </source>
</evidence>
<gene>
    <name evidence="2" type="ORF">GCM10010121_020010</name>
</gene>
<evidence type="ECO:0000259" key="1">
    <source>
        <dbReference type="Pfam" id="PF13276"/>
    </source>
</evidence>
<reference evidence="2" key="1">
    <citation type="journal article" date="2014" name="Int. J. Syst. Evol. Microbiol.">
        <title>Complete genome sequence of Corynebacterium casei LMG S-19264T (=DSM 44701T), isolated from a smear-ripened cheese.</title>
        <authorList>
            <consortium name="US DOE Joint Genome Institute (JGI-PGF)"/>
            <person name="Walter F."/>
            <person name="Albersmeier A."/>
            <person name="Kalinowski J."/>
            <person name="Ruckert C."/>
        </authorList>
    </citation>
    <scope>NUCLEOTIDE SEQUENCE</scope>
    <source>
        <strain evidence="2">JCM 3086</strain>
    </source>
</reference>
<sequence length="142" mass="16071">MRAGKEQKQTAVDLGIHPVTLSKWLRQDDIDIDNGRRPGRVSAPVDRCCRILGVARQNYYKHKRTPTTPRQLRLEWLTGLIRGVHVASRGTYGYRRVHAELTLGMGIQVCSRTVSILMTRARGSTDCPTGAGEAPAWRRHRR</sequence>
<feature type="domain" description="HTH-like" evidence="1">
    <location>
        <begin position="77"/>
        <end position="120"/>
    </location>
</feature>
<dbReference type="AlphaFoldDB" id="A0A917KD50"/>
<dbReference type="InterPro" id="IPR025948">
    <property type="entry name" value="HTH-like_dom"/>
</dbReference>
<protein>
    <recommendedName>
        <fullName evidence="1">HTH-like domain-containing protein</fullName>
    </recommendedName>
</protein>
<name>A0A917KD50_9ACTN</name>